<dbReference type="EMBL" id="FQNF01000036">
    <property type="protein sequence ID" value="SGZ40016.1"/>
    <property type="molecule type" value="Genomic_DNA"/>
</dbReference>
<protein>
    <recommendedName>
        <fullName evidence="2">THUMP domain-containing protein</fullName>
    </recommendedName>
</protein>
<dbReference type="AlphaFoldDB" id="A0A1L0B0T0"/>
<organism evidence="3 4">
    <name type="scientific">Hanseniaspora guilliermondii</name>
    <dbReference type="NCBI Taxonomy" id="56406"/>
    <lineage>
        <taxon>Eukaryota</taxon>
        <taxon>Fungi</taxon>
        <taxon>Dikarya</taxon>
        <taxon>Ascomycota</taxon>
        <taxon>Saccharomycotina</taxon>
        <taxon>Saccharomycetes</taxon>
        <taxon>Saccharomycodales</taxon>
        <taxon>Saccharomycodaceae</taxon>
        <taxon>Hanseniaspora</taxon>
    </lineage>
</organism>
<dbReference type="Pfam" id="PF02926">
    <property type="entry name" value="THUMP"/>
    <property type="match status" value="1"/>
</dbReference>
<evidence type="ECO:0000259" key="2">
    <source>
        <dbReference type="Pfam" id="PF02926"/>
    </source>
</evidence>
<feature type="region of interest" description="Disordered" evidence="1">
    <location>
        <begin position="1"/>
        <end position="20"/>
    </location>
</feature>
<dbReference type="GO" id="GO:0051391">
    <property type="term" value="P:tRNA acetylation"/>
    <property type="evidence" value="ECO:0007669"/>
    <property type="project" value="EnsemblFungi"/>
</dbReference>
<dbReference type="VEuPathDB" id="FungiDB:HGUI_02216"/>
<evidence type="ECO:0000313" key="4">
    <source>
        <dbReference type="Proteomes" id="UP000183365"/>
    </source>
</evidence>
<feature type="domain" description="THUMP" evidence="2">
    <location>
        <begin position="162"/>
        <end position="247"/>
    </location>
</feature>
<dbReference type="InterPro" id="IPR040183">
    <property type="entry name" value="THUMPD1-like"/>
</dbReference>
<sequence length="268" mass="31409">MTKRSVEQSSNGPAKKKTKYNYAKVQTHLEPNTKGVYVSCDRGKESRAKLEIIDLLEDKYEELLEKKIFSPITDDIEDSKELDFEEQMKKELLELKKSKTDKKINPFVFIDLQMECLLFIKVHKTIDPVVLVMEIFKDAFENNIKKTRYCSKIIPISDSCSASEENLQKLIERVLEKQDLKSEQKENIVFSVDITRRLFQVLERDHIMKITTSKLREINPKISINYKSFDILLIVQCFKSNIGISVVNEQNWKDYKKLNLNQIFASKK</sequence>
<dbReference type="Proteomes" id="UP000183365">
    <property type="component" value="Unassembled WGS sequence"/>
</dbReference>
<accession>A0A1L0B0T0</accession>
<dbReference type="OrthoDB" id="367221at2759"/>
<gene>
    <name evidence="3" type="ORF">HGUI_02216</name>
</gene>
<name>A0A1L0B0T0_9ASCO</name>
<dbReference type="PANTHER" id="PTHR13452:SF10">
    <property type="entry name" value="THUMP DOMAIN-CONTAINING PROTEIN 1"/>
    <property type="match status" value="1"/>
</dbReference>
<dbReference type="GO" id="GO:0003723">
    <property type="term" value="F:RNA binding"/>
    <property type="evidence" value="ECO:0007669"/>
    <property type="project" value="EnsemblFungi"/>
</dbReference>
<reference evidence="4" key="1">
    <citation type="submission" date="2016-11" db="EMBL/GenBank/DDBJ databases">
        <authorList>
            <person name="Guldener U."/>
        </authorList>
    </citation>
    <scope>NUCLEOTIDE SEQUENCE [LARGE SCALE GENOMIC DNA]</scope>
</reference>
<evidence type="ECO:0000313" key="3">
    <source>
        <dbReference type="EMBL" id="SGZ40016.1"/>
    </source>
</evidence>
<keyword evidence="4" id="KW-1185">Reference proteome</keyword>
<dbReference type="Gene3D" id="3.30.2300.10">
    <property type="entry name" value="THUMP superfamily"/>
    <property type="match status" value="1"/>
</dbReference>
<dbReference type="SUPFAM" id="SSF143437">
    <property type="entry name" value="THUMP domain-like"/>
    <property type="match status" value="1"/>
</dbReference>
<proteinExistence type="predicted"/>
<evidence type="ECO:0000256" key="1">
    <source>
        <dbReference type="SAM" id="MobiDB-lite"/>
    </source>
</evidence>
<dbReference type="PANTHER" id="PTHR13452">
    <property type="entry name" value="THUMP DOMAIN CONTAINING PROTEIN 1-RELATED"/>
    <property type="match status" value="1"/>
</dbReference>
<dbReference type="InterPro" id="IPR004114">
    <property type="entry name" value="THUMP_dom"/>
</dbReference>
<dbReference type="CDD" id="cd11717">
    <property type="entry name" value="THUMP_THUMPD1_like"/>
    <property type="match status" value="1"/>
</dbReference>